<accession>W4ILC9</accession>
<dbReference type="EMBL" id="KI926036">
    <property type="protein sequence ID" value="ETW43920.1"/>
    <property type="molecule type" value="Genomic_DNA"/>
</dbReference>
<dbReference type="AlphaFoldDB" id="W4ILC9"/>
<reference evidence="1 2" key="1">
    <citation type="submission" date="2013-02" db="EMBL/GenBank/DDBJ databases">
        <title>The Genome Annotation of Plasmodium falciparum NF135/5.C10.</title>
        <authorList>
            <consortium name="The Broad Institute Genome Sequencing Platform"/>
            <consortium name="The Broad Institute Genome Sequencing Center for Infectious Disease"/>
            <person name="Neafsey D."/>
            <person name="Hoffman S."/>
            <person name="Volkman S."/>
            <person name="Rosenthal P."/>
            <person name="Walker B."/>
            <person name="Young S.K."/>
            <person name="Zeng Q."/>
            <person name="Gargeya S."/>
            <person name="Fitzgerald M."/>
            <person name="Haas B."/>
            <person name="Abouelleil A."/>
            <person name="Allen A.W."/>
            <person name="Alvarado L."/>
            <person name="Arachchi H.M."/>
            <person name="Berlin A.M."/>
            <person name="Chapman S.B."/>
            <person name="Gainer-Dewar J."/>
            <person name="Goldberg J."/>
            <person name="Griggs A."/>
            <person name="Gujja S."/>
            <person name="Hansen M."/>
            <person name="Howarth C."/>
            <person name="Imamovic A."/>
            <person name="Ireland A."/>
            <person name="Larimer J."/>
            <person name="McCowan C."/>
            <person name="Murphy C."/>
            <person name="Pearson M."/>
            <person name="Poon T.W."/>
            <person name="Priest M."/>
            <person name="Roberts A."/>
            <person name="Saif S."/>
            <person name="Shea T."/>
            <person name="Sisk P."/>
            <person name="Sykes S."/>
            <person name="Wortman J."/>
            <person name="Nusbaum C."/>
            <person name="Birren B."/>
        </authorList>
    </citation>
    <scope>NUCLEOTIDE SEQUENCE [LARGE SCALE GENOMIC DNA]</scope>
    <source>
        <strain evidence="1 2">NF135/5.C10</strain>
    </source>
</reference>
<sequence>MKMHKCFLCNYFVNFVKRKKRKKGSKLRFIKCKDIESKKYIVRRFDKRRNEDNKKICVLKNMLITSNEFSVLKNENEILLLSSNESYKKEEYNNMINLNNNNNNNKNISNNNNNNVYPSSMNNISKKCFSENIYVNEHIINSSIINCANVNYDIKEKSNINKEDSDELCVSADVHKINNDLCDIPKNVINEYRMKTNYLIDKYFCKILTFCKIKKIKQDLINLLHFMYLYKSIKNKNCKNNVHVNNLFKKYLKLYMKKNIKGNKKKKKKKKKGWYDRFNSSNNNNDDNNVHPLKKRKILLNNMYVIKKFLLLYKSYKIIKIWNKLYFLCFTNFCFNINRKDYFYKNILYQMKKKKCEYIHRQIVEIYIRIINILKLKRVGKRYVRKKNLFTINYSNITNQMRYEIMRNKYINVVICLCRIFFKYVDNILLCKKNMLKRYLYYYNKLKEPYYPYNNIKKDMVMEKRLIKNICSDYFNYIKKKRNDLFHMSTGRYNFKNKPHDTNEPYIINISDLKNEKSEFGHIINLDNFYKNKKNENIFMSAPRKNRNNKKEEIGKKQKNTHKRNCKGIKYLYCRLKNNPDMIKIGRANKIKRPTKYKIKKKIKRIHCHNNFSEYLYKGIEGNIGQYKNEYFTTMNRTYLMKRKLKEHRVRIRKKYIEDIEPNVKKKKEPLYENVNENLCVHMNKNICVDMYKNICVDMNKNICDE</sequence>
<proteinExistence type="predicted"/>
<name>W4ILC9_PLAFA</name>
<evidence type="ECO:0000313" key="2">
    <source>
        <dbReference type="Proteomes" id="UP000019114"/>
    </source>
</evidence>
<protein>
    <submittedName>
        <fullName evidence="1">Uncharacterized protein</fullName>
    </submittedName>
</protein>
<reference evidence="1 2" key="2">
    <citation type="submission" date="2013-02" db="EMBL/GenBank/DDBJ databases">
        <title>The Genome Sequence of Plasmodium falciparum NF135/5.C10.</title>
        <authorList>
            <consortium name="The Broad Institute Genome Sequencing Platform"/>
            <consortium name="The Broad Institute Genome Sequencing Center for Infectious Disease"/>
            <person name="Neafsey D."/>
            <person name="Cheeseman I."/>
            <person name="Volkman S."/>
            <person name="Adams J."/>
            <person name="Walker B."/>
            <person name="Young S.K."/>
            <person name="Zeng Q."/>
            <person name="Gargeya S."/>
            <person name="Fitzgerald M."/>
            <person name="Haas B."/>
            <person name="Abouelleil A."/>
            <person name="Alvarado L."/>
            <person name="Arachchi H.M."/>
            <person name="Berlin A.M."/>
            <person name="Chapman S.B."/>
            <person name="Dewar J."/>
            <person name="Goldberg J."/>
            <person name="Griggs A."/>
            <person name="Gujja S."/>
            <person name="Hansen M."/>
            <person name="Howarth C."/>
            <person name="Imamovic A."/>
            <person name="Larimer J."/>
            <person name="McCowan C."/>
            <person name="Murphy C."/>
            <person name="Neiman D."/>
            <person name="Pearson M."/>
            <person name="Priest M."/>
            <person name="Roberts A."/>
            <person name="Saif S."/>
            <person name="Shea T."/>
            <person name="Sisk P."/>
            <person name="Sykes S."/>
            <person name="Wortman J."/>
            <person name="Nusbaum C."/>
            <person name="Birren B."/>
        </authorList>
    </citation>
    <scope>NUCLEOTIDE SEQUENCE [LARGE SCALE GENOMIC DNA]</scope>
    <source>
        <strain evidence="1 2">NF135/5.C10</strain>
    </source>
</reference>
<evidence type="ECO:0000313" key="1">
    <source>
        <dbReference type="EMBL" id="ETW43920.1"/>
    </source>
</evidence>
<gene>
    <name evidence="1" type="ORF">PFNF135_01743</name>
</gene>
<organism evidence="1 2">
    <name type="scientific">Plasmodium falciparum NF135/5.C10</name>
    <dbReference type="NCBI Taxonomy" id="1036726"/>
    <lineage>
        <taxon>Eukaryota</taxon>
        <taxon>Sar</taxon>
        <taxon>Alveolata</taxon>
        <taxon>Apicomplexa</taxon>
        <taxon>Aconoidasida</taxon>
        <taxon>Haemosporida</taxon>
        <taxon>Plasmodiidae</taxon>
        <taxon>Plasmodium</taxon>
        <taxon>Plasmodium (Laverania)</taxon>
    </lineage>
</organism>
<dbReference type="Proteomes" id="UP000019114">
    <property type="component" value="Unassembled WGS sequence"/>
</dbReference>